<feature type="compositionally biased region" description="Basic and acidic residues" evidence="1">
    <location>
        <begin position="199"/>
        <end position="212"/>
    </location>
</feature>
<feature type="compositionally biased region" description="Basic and acidic residues" evidence="1">
    <location>
        <begin position="163"/>
        <end position="184"/>
    </location>
</feature>
<feature type="region of interest" description="Disordered" evidence="1">
    <location>
        <begin position="128"/>
        <end position="212"/>
    </location>
</feature>
<gene>
    <name evidence="2" type="ORF">Tco_1020390</name>
</gene>
<evidence type="ECO:0000313" key="3">
    <source>
        <dbReference type="Proteomes" id="UP001151760"/>
    </source>
</evidence>
<accession>A0ABQ5G1A3</accession>
<reference evidence="2" key="1">
    <citation type="journal article" date="2022" name="Int. J. Mol. Sci.">
        <title>Draft Genome of Tanacetum Coccineum: Genomic Comparison of Closely Related Tanacetum-Family Plants.</title>
        <authorList>
            <person name="Yamashiro T."/>
            <person name="Shiraishi A."/>
            <person name="Nakayama K."/>
            <person name="Satake H."/>
        </authorList>
    </citation>
    <scope>NUCLEOTIDE SEQUENCE</scope>
</reference>
<feature type="region of interest" description="Disordered" evidence="1">
    <location>
        <begin position="1"/>
        <end position="31"/>
    </location>
</feature>
<protein>
    <submittedName>
        <fullName evidence="2">Uncharacterized protein</fullName>
    </submittedName>
</protein>
<evidence type="ECO:0000313" key="2">
    <source>
        <dbReference type="EMBL" id="GJT68910.1"/>
    </source>
</evidence>
<name>A0ABQ5G1A3_9ASTR</name>
<comment type="caution">
    <text evidence="2">The sequence shown here is derived from an EMBL/GenBank/DDBJ whole genome shotgun (WGS) entry which is preliminary data.</text>
</comment>
<feature type="compositionally biased region" description="Acidic residues" evidence="1">
    <location>
        <begin position="186"/>
        <end position="198"/>
    </location>
</feature>
<feature type="region of interest" description="Disordered" evidence="1">
    <location>
        <begin position="477"/>
        <end position="517"/>
    </location>
</feature>
<sequence>MFIKYSTGQIPPKKSRGKGSQGKKTTDTSKADVDMFEEYDYEPARKSVSLTKAAEEEAARQVHARIMTESVLEPSRRRPLEQLATDTMKALKERVPNEFIVVPTTSSEGTGTKPGVLDEEKVTFKANVILDWGSEQESEYSKEDNDEEEDDDHHDNDDDDDDKSINLEKTDDKETEDEFVHSEENVQNDDEETDDEETNHELVHADKQVNDNEDEKMTNVEDVEDVDTRNGDEEITNAVKADAEKIKEAKDDNKKAKLPPTSSCLFDTTDAEINSLLDPSILTPIPETPSVAPATTLLPLYLSPPYHLYYYPLHVVIQRVYVLEKDVQELKEADNTTTLSASLISEIPSAANAYLRSSLGDALQKVKNQLPKFLPKAVSDFDTLVIQSMVKNALEKTPFPIDKSRSYLTYDKHQALFDALLNSILFDDAFACGQAYPEKVLRKRDRDNEDPLAGPNQEEPVEEPIFKMASDDIEQTIDDVDQPPDDSTQTKDQAPKQYWSKQPPMPPTPDLEWNKQGDHYPIDLTKPLPLKDHPGYLTITAEYFFNNDFEFLKSSDPEKKYTTSITKTKAAQYEIVGIENMVPTLWSATKCGQCECQKLHGYGHLEEIAVRRADRQLFQLDDSDIVDLIVALCMFTRSLIIKRRVKDLQLGVESYQKKLNITAPQKTFLEIEFKELYTPSYKPPGFSDGTLKIIRDELHHRILDFHLGYNKEMSRRK</sequence>
<dbReference type="EMBL" id="BQNB010017939">
    <property type="protein sequence ID" value="GJT68910.1"/>
    <property type="molecule type" value="Genomic_DNA"/>
</dbReference>
<evidence type="ECO:0000256" key="1">
    <source>
        <dbReference type="SAM" id="MobiDB-lite"/>
    </source>
</evidence>
<dbReference type="Proteomes" id="UP001151760">
    <property type="component" value="Unassembled WGS sequence"/>
</dbReference>
<organism evidence="2 3">
    <name type="scientific">Tanacetum coccineum</name>
    <dbReference type="NCBI Taxonomy" id="301880"/>
    <lineage>
        <taxon>Eukaryota</taxon>
        <taxon>Viridiplantae</taxon>
        <taxon>Streptophyta</taxon>
        <taxon>Embryophyta</taxon>
        <taxon>Tracheophyta</taxon>
        <taxon>Spermatophyta</taxon>
        <taxon>Magnoliopsida</taxon>
        <taxon>eudicotyledons</taxon>
        <taxon>Gunneridae</taxon>
        <taxon>Pentapetalae</taxon>
        <taxon>asterids</taxon>
        <taxon>campanulids</taxon>
        <taxon>Asterales</taxon>
        <taxon>Asteraceae</taxon>
        <taxon>Asteroideae</taxon>
        <taxon>Anthemideae</taxon>
        <taxon>Anthemidinae</taxon>
        <taxon>Tanacetum</taxon>
    </lineage>
</organism>
<proteinExistence type="predicted"/>
<reference evidence="2" key="2">
    <citation type="submission" date="2022-01" db="EMBL/GenBank/DDBJ databases">
        <authorList>
            <person name="Yamashiro T."/>
            <person name="Shiraishi A."/>
            <person name="Satake H."/>
            <person name="Nakayama K."/>
        </authorList>
    </citation>
    <scope>NUCLEOTIDE SEQUENCE</scope>
</reference>
<keyword evidence="3" id="KW-1185">Reference proteome</keyword>
<feature type="compositionally biased region" description="Acidic residues" evidence="1">
    <location>
        <begin position="134"/>
        <end position="162"/>
    </location>
</feature>
<feature type="region of interest" description="Disordered" evidence="1">
    <location>
        <begin position="442"/>
        <end position="463"/>
    </location>
</feature>